<keyword evidence="3" id="KW-1185">Reference proteome</keyword>
<reference evidence="3" key="1">
    <citation type="journal article" date="2015" name="Nat. Genet.">
        <title>The genome and transcriptome of the zoonotic hookworm Ancylostoma ceylanicum identify infection-specific gene families.</title>
        <authorList>
            <person name="Schwarz E.M."/>
            <person name="Hu Y."/>
            <person name="Antoshechkin I."/>
            <person name="Miller M.M."/>
            <person name="Sternberg P.W."/>
            <person name="Aroian R.V."/>
        </authorList>
    </citation>
    <scope>NUCLEOTIDE SEQUENCE</scope>
    <source>
        <strain evidence="3">HY135</strain>
    </source>
</reference>
<sequence>MGVSEIDETIQRIFFDNRHSSGKMTTWRPYSAPDGVALVLPYLTEHLAKRVNAIVKRSRLPVRLIFRPTLTLKEILTSSRLYEDVCNKEGCRYCTDHKICNLRGTVHLNKCRGCGHRYIGESGRPLRKRLDEHRRAFERTPTYPENSSRHRTTVHTRDSSPEFEEVVYTVTREHSS</sequence>
<name>A0A016TCE8_9BILA</name>
<feature type="region of interest" description="Disordered" evidence="1">
    <location>
        <begin position="140"/>
        <end position="162"/>
    </location>
</feature>
<evidence type="ECO:0000256" key="1">
    <source>
        <dbReference type="SAM" id="MobiDB-lite"/>
    </source>
</evidence>
<organism evidence="2 3">
    <name type="scientific">Ancylostoma ceylanicum</name>
    <dbReference type="NCBI Taxonomy" id="53326"/>
    <lineage>
        <taxon>Eukaryota</taxon>
        <taxon>Metazoa</taxon>
        <taxon>Ecdysozoa</taxon>
        <taxon>Nematoda</taxon>
        <taxon>Chromadorea</taxon>
        <taxon>Rhabditida</taxon>
        <taxon>Rhabditina</taxon>
        <taxon>Rhabditomorpha</taxon>
        <taxon>Strongyloidea</taxon>
        <taxon>Ancylostomatidae</taxon>
        <taxon>Ancylostomatinae</taxon>
        <taxon>Ancylostoma</taxon>
    </lineage>
</organism>
<accession>A0A016TCE8</accession>
<evidence type="ECO:0000313" key="3">
    <source>
        <dbReference type="Proteomes" id="UP000024635"/>
    </source>
</evidence>
<proteinExistence type="predicted"/>
<dbReference type="OrthoDB" id="5866159at2759"/>
<evidence type="ECO:0000313" key="2">
    <source>
        <dbReference type="EMBL" id="EYC00614.1"/>
    </source>
</evidence>
<protein>
    <recommendedName>
        <fullName evidence="4">GIY-YIG domain-containing protein</fullName>
    </recommendedName>
</protein>
<gene>
    <name evidence="2" type="primary">Acey_s0114.g440</name>
    <name evidence="2" type="ORF">Y032_0114g440</name>
</gene>
<dbReference type="EMBL" id="JARK01001450">
    <property type="protein sequence ID" value="EYC00614.1"/>
    <property type="molecule type" value="Genomic_DNA"/>
</dbReference>
<dbReference type="AlphaFoldDB" id="A0A016TCE8"/>
<dbReference type="Proteomes" id="UP000024635">
    <property type="component" value="Unassembled WGS sequence"/>
</dbReference>
<comment type="caution">
    <text evidence="2">The sequence shown here is derived from an EMBL/GenBank/DDBJ whole genome shotgun (WGS) entry which is preliminary data.</text>
</comment>
<evidence type="ECO:0008006" key="4">
    <source>
        <dbReference type="Google" id="ProtNLM"/>
    </source>
</evidence>